<evidence type="ECO:0000313" key="1">
    <source>
        <dbReference type="EMBL" id="SDD62134.1"/>
    </source>
</evidence>
<keyword evidence="2" id="KW-1185">Reference proteome</keyword>
<evidence type="ECO:0000313" key="2">
    <source>
        <dbReference type="Proteomes" id="UP000198908"/>
    </source>
</evidence>
<name>A0A1G6W8J6_9BURK</name>
<reference evidence="2" key="1">
    <citation type="submission" date="2016-09" db="EMBL/GenBank/DDBJ databases">
        <authorList>
            <person name="Varghese N."/>
            <person name="Submissions S."/>
        </authorList>
    </citation>
    <scope>NUCLEOTIDE SEQUENCE [LARGE SCALE GENOMIC DNA]</scope>
    <source>
        <strain evidence="2">TNe-862</strain>
    </source>
</reference>
<proteinExistence type="predicted"/>
<dbReference type="STRING" id="416944.SAMN05421548_122100"/>
<dbReference type="RefSeq" id="WP_143189312.1">
    <property type="nucleotide sequence ID" value="NZ_FMYQ01000022.1"/>
</dbReference>
<sequence length="247" mass="26373">MSAPMPAAALLSAASGSAEPARAVAPTVVETRDSAGALVSRVELADGVPHGESVQYAPNGTALLRASYAFGLLDGTLRTCDAQGRPVQEAQYRTGQLNGAMSVYQDGRLAGRQQYVAGVLHGESVTYAPSGLVTSRMSYESGKLEREAIFLHDGVVVRRARYAKGRLEGETREYAADGTLAQSLPYQMDLLHGTARRYASDGTATHERVYRLGKPQGDWRALDAPAANGDAARGPRIVKQLEKWVRG</sequence>
<accession>A0A1G6W8J6</accession>
<dbReference type="Gene3D" id="2.20.110.10">
    <property type="entry name" value="Histone H3 K4-specific methyltransferase SET7/9 N-terminal domain"/>
    <property type="match status" value="2"/>
</dbReference>
<dbReference type="SUPFAM" id="SSF82185">
    <property type="entry name" value="Histone H3 K4-specific methyltransferase SET7/9 N-terminal domain"/>
    <property type="match status" value="2"/>
</dbReference>
<gene>
    <name evidence="1" type="ORF">SAMN05421548_122100</name>
</gene>
<dbReference type="Proteomes" id="UP000198908">
    <property type="component" value="Unassembled WGS sequence"/>
</dbReference>
<dbReference type="InterPro" id="IPR011652">
    <property type="entry name" value="MORN_2"/>
</dbReference>
<dbReference type="Pfam" id="PF07661">
    <property type="entry name" value="MORN_2"/>
    <property type="match status" value="1"/>
</dbReference>
<dbReference type="AlphaFoldDB" id="A0A1G6W8J6"/>
<dbReference type="EMBL" id="FMYQ01000022">
    <property type="protein sequence ID" value="SDD62134.1"/>
    <property type="molecule type" value="Genomic_DNA"/>
</dbReference>
<dbReference type="OrthoDB" id="9083346at2"/>
<protein>
    <submittedName>
        <fullName evidence="1">Antitoxin component YwqK of the YwqJK toxin-antitoxin module</fullName>
    </submittedName>
</protein>
<organism evidence="1 2">
    <name type="scientific">Paraburkholderia lycopersici</name>
    <dbReference type="NCBI Taxonomy" id="416944"/>
    <lineage>
        <taxon>Bacteria</taxon>
        <taxon>Pseudomonadati</taxon>
        <taxon>Pseudomonadota</taxon>
        <taxon>Betaproteobacteria</taxon>
        <taxon>Burkholderiales</taxon>
        <taxon>Burkholderiaceae</taxon>
        <taxon>Paraburkholderia</taxon>
    </lineage>
</organism>